<dbReference type="FunFam" id="3.40.50.2000:FF:000119">
    <property type="entry name" value="Glycosyl transferase group 1"/>
    <property type="match status" value="1"/>
</dbReference>
<sequence length="386" mass="44547">MKVLFDCTSVRAAEGTLRARISGIGYYTYSLMKALQKGNFPDLELNFCRQPSMKQWLKHQQQLPDVLKQFPSIQFLPFPVTVSDFLGKSAGYFTNNIGHFDIIHGTDHYVYPFKEGKKVMNIHDLTFLKYPQFCTNIVKQYTRRIKKCLPWTDLIITFSESTKKDIIDYLGVKKEKIFITSEASRYDFNYLKTINIDLIKSKTNYDFSQKYLLFVSTIEPRKNIISLIKAFNICKEKYHLHHHLILIGNKGWQYEPIFAEIENSPFSDQIHHLGYLTDAQLAIFYAHADMFIYPSFYEGFGLPILEAMTLGTPVITSSVSSMPEVGGDAAIYVNPHDVDALANRIYQLGLDPILRQSLIEKGKNRAKLYSWERVAQETLKAYSYLA</sequence>
<reference evidence="3" key="1">
    <citation type="submission" date="2023-11" db="EMBL/GenBank/DDBJ databases">
        <title>Genome sequence of Cyanobacterium aponinum BCRC AL20115.</title>
        <authorList>
            <person name="Chang H.-Y."/>
            <person name="Lin K.-M."/>
            <person name="Hsueh H.-T."/>
            <person name="Chu H.-A."/>
            <person name="Kuo C.-H."/>
        </authorList>
    </citation>
    <scope>NUCLEOTIDE SEQUENCE</scope>
    <source>
        <strain evidence="3">AL20115</strain>
    </source>
</reference>
<dbReference type="PANTHER" id="PTHR46401">
    <property type="entry name" value="GLYCOSYLTRANSFERASE WBBK-RELATED"/>
    <property type="match status" value="1"/>
</dbReference>
<dbReference type="Pfam" id="PF00534">
    <property type="entry name" value="Glycos_transf_1"/>
    <property type="match status" value="1"/>
</dbReference>
<dbReference type="SUPFAM" id="SSF53756">
    <property type="entry name" value="UDP-Glycosyltransferase/glycogen phosphorylase"/>
    <property type="match status" value="1"/>
</dbReference>
<dbReference type="EMBL" id="CP138348">
    <property type="protein sequence ID" value="WPF87598.1"/>
    <property type="molecule type" value="Genomic_DNA"/>
</dbReference>
<name>A0AAF0ZC53_9CHRO</name>
<dbReference type="GO" id="GO:0016757">
    <property type="term" value="F:glycosyltransferase activity"/>
    <property type="evidence" value="ECO:0007669"/>
    <property type="project" value="InterPro"/>
</dbReference>
<dbReference type="CDD" id="cd03809">
    <property type="entry name" value="GT4_MtfB-like"/>
    <property type="match status" value="1"/>
</dbReference>
<dbReference type="Gene3D" id="3.40.50.2000">
    <property type="entry name" value="Glycogen Phosphorylase B"/>
    <property type="match status" value="2"/>
</dbReference>
<accession>A0AAF0ZC53</accession>
<evidence type="ECO:0000313" key="3">
    <source>
        <dbReference type="EMBL" id="WPF87598.1"/>
    </source>
</evidence>
<evidence type="ECO:0000259" key="2">
    <source>
        <dbReference type="Pfam" id="PF00534"/>
    </source>
</evidence>
<feature type="domain" description="Glycosyl transferase family 1" evidence="2">
    <location>
        <begin position="199"/>
        <end position="365"/>
    </location>
</feature>
<protein>
    <submittedName>
        <fullName evidence="3">Glycosyltransferase family 1 protein</fullName>
    </submittedName>
</protein>
<organism evidence="3">
    <name type="scientific">Cyanobacterium aponinum AL20115</name>
    <dbReference type="NCBI Taxonomy" id="3090662"/>
    <lineage>
        <taxon>Bacteria</taxon>
        <taxon>Bacillati</taxon>
        <taxon>Cyanobacteriota</taxon>
        <taxon>Cyanophyceae</taxon>
        <taxon>Oscillatoriophycideae</taxon>
        <taxon>Chroococcales</taxon>
        <taxon>Geminocystaceae</taxon>
        <taxon>Cyanobacterium</taxon>
    </lineage>
</organism>
<keyword evidence="1" id="KW-0808">Transferase</keyword>
<dbReference type="GO" id="GO:0009103">
    <property type="term" value="P:lipopolysaccharide biosynthetic process"/>
    <property type="evidence" value="ECO:0007669"/>
    <property type="project" value="TreeGrafter"/>
</dbReference>
<gene>
    <name evidence="3" type="ORF">SAY89_12370</name>
</gene>
<dbReference type="AlphaFoldDB" id="A0AAF0ZC53"/>
<proteinExistence type="predicted"/>
<dbReference type="InterPro" id="IPR001296">
    <property type="entry name" value="Glyco_trans_1"/>
</dbReference>
<dbReference type="PANTHER" id="PTHR46401:SF2">
    <property type="entry name" value="GLYCOSYLTRANSFERASE WBBK-RELATED"/>
    <property type="match status" value="1"/>
</dbReference>
<evidence type="ECO:0000256" key="1">
    <source>
        <dbReference type="ARBA" id="ARBA00022679"/>
    </source>
</evidence>